<proteinExistence type="predicted"/>
<organism evidence="3 5">
    <name type="scientific">Legionella moravica</name>
    <dbReference type="NCBI Taxonomy" id="39962"/>
    <lineage>
        <taxon>Bacteria</taxon>
        <taxon>Pseudomonadati</taxon>
        <taxon>Pseudomonadota</taxon>
        <taxon>Gammaproteobacteria</taxon>
        <taxon>Legionellales</taxon>
        <taxon>Legionellaceae</taxon>
        <taxon>Legionella</taxon>
    </lineage>
</organism>
<dbReference type="GO" id="GO:0006355">
    <property type="term" value="P:regulation of DNA-templated transcription"/>
    <property type="evidence" value="ECO:0007669"/>
    <property type="project" value="InterPro"/>
</dbReference>
<keyword evidence="4" id="KW-1185">Reference proteome</keyword>
<dbReference type="InterPro" id="IPR002145">
    <property type="entry name" value="CopG"/>
</dbReference>
<dbReference type="Proteomes" id="UP000054985">
    <property type="component" value="Unassembled WGS sequence"/>
</dbReference>
<dbReference type="OrthoDB" id="9812023at2"/>
<dbReference type="EMBL" id="UGOG01000002">
    <property type="protein sequence ID" value="STY27581.1"/>
    <property type="molecule type" value="Genomic_DNA"/>
</dbReference>
<evidence type="ECO:0000313" key="3">
    <source>
        <dbReference type="EMBL" id="STY27581.1"/>
    </source>
</evidence>
<dbReference type="Pfam" id="PF01402">
    <property type="entry name" value="RHH_1"/>
    <property type="match status" value="1"/>
</dbReference>
<reference evidence="3 5" key="2">
    <citation type="submission" date="2018-06" db="EMBL/GenBank/DDBJ databases">
        <authorList>
            <consortium name="Pathogen Informatics"/>
            <person name="Doyle S."/>
        </authorList>
    </citation>
    <scope>NUCLEOTIDE SEQUENCE [LARGE SCALE GENOMIC DNA]</scope>
    <source>
        <strain evidence="3 5">NCTC12239</strain>
    </source>
</reference>
<gene>
    <name evidence="2" type="ORF">Lmor_0040</name>
    <name evidence="3" type="ORF">NCTC12239_03259</name>
</gene>
<dbReference type="STRING" id="39962.Lmor_0040"/>
<evidence type="ECO:0000313" key="2">
    <source>
        <dbReference type="EMBL" id="KTD39674.1"/>
    </source>
</evidence>
<name>A0A378LU35_9GAMM</name>
<accession>A0A378LU35</accession>
<dbReference type="Gene3D" id="1.10.1220.10">
    <property type="entry name" value="Met repressor-like"/>
    <property type="match status" value="1"/>
</dbReference>
<dbReference type="InterPro" id="IPR013321">
    <property type="entry name" value="Arc_rbn_hlx_hlx"/>
</dbReference>
<evidence type="ECO:0000313" key="5">
    <source>
        <dbReference type="Proteomes" id="UP000254040"/>
    </source>
</evidence>
<evidence type="ECO:0000313" key="4">
    <source>
        <dbReference type="Proteomes" id="UP000054985"/>
    </source>
</evidence>
<dbReference type="EMBL" id="LNYN01000001">
    <property type="protein sequence ID" value="KTD39674.1"/>
    <property type="molecule type" value="Genomic_DNA"/>
</dbReference>
<sequence>MLAVRLPEKLEERLSRLAEQTHRSKSYYVKQAIEDFLNEQEEHLIVLSRLEKRNPRITLEEMENRLGLED</sequence>
<feature type="domain" description="Ribbon-helix-helix protein CopG" evidence="1">
    <location>
        <begin position="4"/>
        <end position="39"/>
    </location>
</feature>
<protein>
    <submittedName>
        <fullName evidence="3">Ribbon-helix-helix protein, copG family</fullName>
    </submittedName>
</protein>
<dbReference type="CDD" id="cd22233">
    <property type="entry name" value="RHH_CopAso-like"/>
    <property type="match status" value="1"/>
</dbReference>
<dbReference type="AlphaFoldDB" id="A0A378LU35"/>
<dbReference type="Proteomes" id="UP000254040">
    <property type="component" value="Unassembled WGS sequence"/>
</dbReference>
<dbReference type="SUPFAM" id="SSF47598">
    <property type="entry name" value="Ribbon-helix-helix"/>
    <property type="match status" value="1"/>
</dbReference>
<evidence type="ECO:0000259" key="1">
    <source>
        <dbReference type="Pfam" id="PF01402"/>
    </source>
</evidence>
<dbReference type="RefSeq" id="WP_006871706.1">
    <property type="nucleotide sequence ID" value="NZ_CAAAJG010000015.1"/>
</dbReference>
<reference evidence="2 4" key="1">
    <citation type="submission" date="2015-11" db="EMBL/GenBank/DDBJ databases">
        <title>Genomic analysis of 38 Legionella species identifies large and diverse effector repertoires.</title>
        <authorList>
            <person name="Burstein D."/>
            <person name="Amaro F."/>
            <person name="Zusman T."/>
            <person name="Lifshitz Z."/>
            <person name="Cohen O."/>
            <person name="Gilbert J.A."/>
            <person name="Pupko T."/>
            <person name="Shuman H.A."/>
            <person name="Segal G."/>
        </authorList>
    </citation>
    <scope>NUCLEOTIDE SEQUENCE [LARGE SCALE GENOMIC DNA]</scope>
    <source>
        <strain evidence="2 4">ATCC 43877</strain>
    </source>
</reference>
<dbReference type="InterPro" id="IPR010985">
    <property type="entry name" value="Ribbon_hlx_hlx"/>
</dbReference>